<dbReference type="EMBL" id="HAEE01009168">
    <property type="protein sequence ID" value="SBR29218.1"/>
    <property type="molecule type" value="Transcribed_RNA"/>
</dbReference>
<sequence>MDETRQSLSCTVTADVRFSNDLLTEHTKTQETVYRPDHAGPAAYADGQPLAGSRRSGAVGVRTLEPKGPDLGTGDGDSVPAALGRRW</sequence>
<feature type="compositionally biased region" description="Basic and acidic residues" evidence="1">
    <location>
        <begin position="27"/>
        <end position="38"/>
    </location>
</feature>
<name>A0A1A8KA53_NOTKU</name>
<reference evidence="2" key="1">
    <citation type="submission" date="2016-05" db="EMBL/GenBank/DDBJ databases">
        <authorList>
            <person name="Lavstsen T."/>
            <person name="Jespersen J.S."/>
        </authorList>
    </citation>
    <scope>NUCLEOTIDE SEQUENCE</scope>
    <source>
        <tissue evidence="2">Brain</tissue>
    </source>
</reference>
<evidence type="ECO:0000313" key="2">
    <source>
        <dbReference type="EMBL" id="SBR29218.1"/>
    </source>
</evidence>
<evidence type="ECO:0000256" key="1">
    <source>
        <dbReference type="SAM" id="MobiDB-lite"/>
    </source>
</evidence>
<proteinExistence type="predicted"/>
<feature type="non-terminal residue" evidence="2">
    <location>
        <position position="87"/>
    </location>
</feature>
<feature type="region of interest" description="Disordered" evidence="1">
    <location>
        <begin position="27"/>
        <end position="87"/>
    </location>
</feature>
<dbReference type="AlphaFoldDB" id="A0A1A8KA53"/>
<accession>A0A1A8KA53</accession>
<protein>
    <submittedName>
        <fullName evidence="2">Uncharacterized protein</fullName>
    </submittedName>
</protein>
<organism evidence="2">
    <name type="scientific">Nothobranchius kuhntae</name>
    <name type="common">Beira killifish</name>
    <dbReference type="NCBI Taxonomy" id="321403"/>
    <lineage>
        <taxon>Eukaryota</taxon>
        <taxon>Metazoa</taxon>
        <taxon>Chordata</taxon>
        <taxon>Craniata</taxon>
        <taxon>Vertebrata</taxon>
        <taxon>Euteleostomi</taxon>
        <taxon>Actinopterygii</taxon>
        <taxon>Neopterygii</taxon>
        <taxon>Teleostei</taxon>
        <taxon>Neoteleostei</taxon>
        <taxon>Acanthomorphata</taxon>
        <taxon>Ovalentaria</taxon>
        <taxon>Atherinomorphae</taxon>
        <taxon>Cyprinodontiformes</taxon>
        <taxon>Nothobranchiidae</taxon>
        <taxon>Nothobranchius</taxon>
    </lineage>
</organism>
<gene>
    <name evidence="2" type="primary">Nfu_g_1_021105</name>
</gene>
<reference evidence="2" key="2">
    <citation type="submission" date="2016-06" db="EMBL/GenBank/DDBJ databases">
        <title>The genome of a short-lived fish provides insights into sex chromosome evolution and the genetic control of aging.</title>
        <authorList>
            <person name="Reichwald K."/>
            <person name="Felder M."/>
            <person name="Petzold A."/>
            <person name="Koch P."/>
            <person name="Groth M."/>
            <person name="Platzer M."/>
        </authorList>
    </citation>
    <scope>NUCLEOTIDE SEQUENCE</scope>
    <source>
        <tissue evidence="2">Brain</tissue>
    </source>
</reference>